<reference evidence="2 3" key="1">
    <citation type="journal article" date="2019" name="Int. J. Syst. Evol. Microbiol.">
        <title>The Global Catalogue of Microorganisms (GCM) 10K type strain sequencing project: providing services to taxonomists for standard genome sequencing and annotation.</title>
        <authorList>
            <consortium name="The Broad Institute Genomics Platform"/>
            <consortium name="The Broad Institute Genome Sequencing Center for Infectious Disease"/>
            <person name="Wu L."/>
            <person name="Ma J."/>
        </authorList>
    </citation>
    <scope>NUCLEOTIDE SEQUENCE [LARGE SCALE GENOMIC DNA]</scope>
    <source>
        <strain evidence="2 3">JCM 15503</strain>
    </source>
</reference>
<proteinExistence type="predicted"/>
<feature type="domain" description="SF4 helicase" evidence="1">
    <location>
        <begin position="135"/>
        <end position="210"/>
    </location>
</feature>
<dbReference type="Proteomes" id="UP001500279">
    <property type="component" value="Unassembled WGS sequence"/>
</dbReference>
<dbReference type="PANTHER" id="PTHR30153:SF2">
    <property type="entry name" value="REPLICATIVE DNA HELICASE"/>
    <property type="match status" value="1"/>
</dbReference>
<evidence type="ECO:0000313" key="2">
    <source>
        <dbReference type="EMBL" id="GAA0745057.1"/>
    </source>
</evidence>
<evidence type="ECO:0000313" key="3">
    <source>
        <dbReference type="Proteomes" id="UP001500279"/>
    </source>
</evidence>
<dbReference type="RefSeq" id="WP_141289163.1">
    <property type="nucleotide sequence ID" value="NZ_BAAAEW010000004.1"/>
</dbReference>
<feature type="domain" description="SF4 helicase" evidence="1">
    <location>
        <begin position="60"/>
        <end position="108"/>
    </location>
</feature>
<evidence type="ECO:0000259" key="1">
    <source>
        <dbReference type="Pfam" id="PF03796"/>
    </source>
</evidence>
<keyword evidence="3" id="KW-1185">Reference proteome</keyword>
<name>A0ABN1JR58_9BURK</name>
<dbReference type="NCBIfam" id="NF004629">
    <property type="entry name" value="PRK05973.1"/>
    <property type="match status" value="1"/>
</dbReference>
<keyword evidence="2" id="KW-0547">Nucleotide-binding</keyword>
<dbReference type="EMBL" id="BAAAEW010000004">
    <property type="protein sequence ID" value="GAA0745057.1"/>
    <property type="molecule type" value="Genomic_DNA"/>
</dbReference>
<dbReference type="Gene3D" id="3.40.50.300">
    <property type="entry name" value="P-loop containing nucleotide triphosphate hydrolases"/>
    <property type="match status" value="2"/>
</dbReference>
<protein>
    <submittedName>
        <fullName evidence="2">DNA helicase</fullName>
    </submittedName>
</protein>
<keyword evidence="2" id="KW-0067">ATP-binding</keyword>
<gene>
    <name evidence="2" type="ORF">GCM10009107_11210</name>
</gene>
<keyword evidence="2" id="KW-0378">Hydrolase</keyword>
<dbReference type="Pfam" id="PF03796">
    <property type="entry name" value="DnaB_C"/>
    <property type="match status" value="2"/>
</dbReference>
<keyword evidence="2" id="KW-0347">Helicase</keyword>
<organism evidence="2 3">
    <name type="scientific">Ideonella azotifigens</name>
    <dbReference type="NCBI Taxonomy" id="513160"/>
    <lineage>
        <taxon>Bacteria</taxon>
        <taxon>Pseudomonadati</taxon>
        <taxon>Pseudomonadota</taxon>
        <taxon>Betaproteobacteria</taxon>
        <taxon>Burkholderiales</taxon>
        <taxon>Sphaerotilaceae</taxon>
        <taxon>Ideonella</taxon>
    </lineage>
</organism>
<dbReference type="GO" id="GO:0004386">
    <property type="term" value="F:helicase activity"/>
    <property type="evidence" value="ECO:0007669"/>
    <property type="project" value="UniProtKB-KW"/>
</dbReference>
<accession>A0ABN1JR58</accession>
<dbReference type="PANTHER" id="PTHR30153">
    <property type="entry name" value="REPLICATIVE DNA HELICASE DNAB"/>
    <property type="match status" value="1"/>
</dbReference>
<comment type="caution">
    <text evidence="2">The sequence shown here is derived from an EMBL/GenBank/DDBJ whole genome shotgun (WGS) entry which is preliminary data.</text>
</comment>
<dbReference type="InterPro" id="IPR007694">
    <property type="entry name" value="DNA_helicase_DnaB-like_C"/>
</dbReference>
<dbReference type="SUPFAM" id="SSF52540">
    <property type="entry name" value="P-loop containing nucleoside triphosphate hydrolases"/>
    <property type="match status" value="1"/>
</dbReference>
<dbReference type="InterPro" id="IPR027417">
    <property type="entry name" value="P-loop_NTPase"/>
</dbReference>
<sequence length="237" mass="26136">MKLSAPIHVLKQQAKALSRQENIRLHAALDRIAAREGFKAWSHLAARWQPESPGAALFAQLQPGDLVLVGSRPGQGKTLLAIGLAIEAMQQRQHAALFTMEFTAADVARCFGQLGHELADFGARFVLDLSERISAEHIATRLADAPPRTLAVIDYLQLLDQPREHPPLDQQVRTLKAFAQARQAIVVCLSQIRRDYEAAGRPCPDLDDVRLPNPVDLSLFSKACFLHNGKMQLLMGS</sequence>